<dbReference type="PATRIC" id="fig|1056511.3.peg.251"/>
<accession>L8JKA9</accession>
<dbReference type="EMBL" id="AMZO01000001">
    <property type="protein sequence ID" value="ELR67939.1"/>
    <property type="molecule type" value="Genomic_DNA"/>
</dbReference>
<evidence type="ECO:0000313" key="2">
    <source>
        <dbReference type="Proteomes" id="UP000011134"/>
    </source>
</evidence>
<sequence>MGLRKMSLASLKSVIIIGAVLLSVQGCNEDLQLSATPIKNVEKITIREKGELDVFCPTGICQFELAANQEATVNVNMHYDISRQFDKIEGVSVAGKLSSSVKMTGANSFSMDVSGNGEPAKVQVVDYYRN</sequence>
<organism evidence="1 2">
    <name type="scientific">Photobacterium marinum</name>
    <dbReference type="NCBI Taxonomy" id="1056511"/>
    <lineage>
        <taxon>Bacteria</taxon>
        <taxon>Pseudomonadati</taxon>
        <taxon>Pseudomonadota</taxon>
        <taxon>Gammaproteobacteria</taxon>
        <taxon>Vibrionales</taxon>
        <taxon>Vibrionaceae</taxon>
        <taxon>Photobacterium</taxon>
    </lineage>
</organism>
<name>L8JKA9_9GAMM</name>
<dbReference type="AlphaFoldDB" id="L8JKA9"/>
<reference evidence="1 2" key="1">
    <citation type="submission" date="2012-12" db="EMBL/GenBank/DDBJ databases">
        <title>Genome Assembly of Photobacterium sp. AK15.</title>
        <authorList>
            <person name="Khatri I."/>
            <person name="Vaidya B."/>
            <person name="Srinivas T.N.R."/>
            <person name="Subramanian S."/>
            <person name="Pinnaka A."/>
        </authorList>
    </citation>
    <scope>NUCLEOTIDE SEQUENCE [LARGE SCALE GENOMIC DNA]</scope>
    <source>
        <strain evidence="1 2">AK15</strain>
    </source>
</reference>
<proteinExistence type="predicted"/>
<dbReference type="Proteomes" id="UP000011134">
    <property type="component" value="Unassembled WGS sequence"/>
</dbReference>
<evidence type="ECO:0000313" key="1">
    <source>
        <dbReference type="EMBL" id="ELR67939.1"/>
    </source>
</evidence>
<comment type="caution">
    <text evidence="1">The sequence shown here is derived from an EMBL/GenBank/DDBJ whole genome shotgun (WGS) entry which is preliminary data.</text>
</comment>
<protein>
    <submittedName>
        <fullName evidence="1">Putative spore germination protein</fullName>
    </submittedName>
</protein>
<gene>
    <name evidence="1" type="ORF">C942_00247</name>
</gene>
<keyword evidence="2" id="KW-1185">Reference proteome</keyword>
<dbReference type="PROSITE" id="PS51257">
    <property type="entry name" value="PROKAR_LIPOPROTEIN"/>
    <property type="match status" value="1"/>
</dbReference>